<name>A0A1M6S3C8_9BACT</name>
<evidence type="ECO:0000313" key="1">
    <source>
        <dbReference type="EMBL" id="SHK39181.1"/>
    </source>
</evidence>
<reference evidence="2" key="1">
    <citation type="submission" date="2016-11" db="EMBL/GenBank/DDBJ databases">
        <authorList>
            <person name="Varghese N."/>
            <person name="Submissions S."/>
        </authorList>
    </citation>
    <scope>NUCLEOTIDE SEQUENCE [LARGE SCALE GENOMIC DNA]</scope>
    <source>
        <strain evidence="2">UWOS</strain>
    </source>
</reference>
<dbReference type="Proteomes" id="UP000184275">
    <property type="component" value="Unassembled WGS sequence"/>
</dbReference>
<dbReference type="RefSeq" id="WP_073302876.1">
    <property type="nucleotide sequence ID" value="NZ_FRAW01000005.1"/>
</dbReference>
<dbReference type="AlphaFoldDB" id="A0A1M6S3C8"/>
<dbReference type="EMBL" id="FRAW01000005">
    <property type="protein sequence ID" value="SHK39181.1"/>
    <property type="molecule type" value="Genomic_DNA"/>
</dbReference>
<protein>
    <submittedName>
        <fullName evidence="1">Uncharacterized protein</fullName>
    </submittedName>
</protein>
<proteinExistence type="predicted"/>
<gene>
    <name evidence="1" type="ORF">SAMN05720469_10520</name>
</gene>
<accession>A0A1M6S3C8</accession>
<sequence length="450" mass="49960">MKKICGFLILLCCWSCENAPRVDEDNIPKLISSICFVPSSYYGSSYQDFANLREIETLQGTSGRFIAEIQINGSRVPNDYTSDYVKNFIWRIEDKSYITSSLSYAFPDTGVFPVILQTIDYFDDTLSDTLTLYVTTPISVSPISPVNGFNQFNALDSSGMIFEVKTDGVASWQNVQCSLYLSMEKNALWDFPYDSIPCNGTYQIKGPFFVGVSNYLADTSFAFFWGVVAKVPDSDYTFDADTSEIQTFYTALVGTEFSHILVPVRYRSLSPGQSPAGKAILQKENGDTIAIHTFSQNPSTIQFSDISIEGNLQITVFDSLLWEYSPVQKSFAISPSTYNILDTLTLLDTIPPICAPIHRRIAKSDSLVFSLFDAGSGVSSKSILVQLSGDTLSRTIRKDVLQIFPTCDNECDLFISLRDYAGNLSVPILWKIESLGDSLFLSGPFNPGEL</sequence>
<organism evidence="1 2">
    <name type="scientific">Fibrobacter intestinalis</name>
    <dbReference type="NCBI Taxonomy" id="28122"/>
    <lineage>
        <taxon>Bacteria</taxon>
        <taxon>Pseudomonadati</taxon>
        <taxon>Fibrobacterota</taxon>
        <taxon>Fibrobacteria</taxon>
        <taxon>Fibrobacterales</taxon>
        <taxon>Fibrobacteraceae</taxon>
        <taxon>Fibrobacter</taxon>
    </lineage>
</organism>
<evidence type="ECO:0000313" key="2">
    <source>
        <dbReference type="Proteomes" id="UP000184275"/>
    </source>
</evidence>
<keyword evidence="2" id="KW-1185">Reference proteome</keyword>